<gene>
    <name evidence="4" type="ORF">HKN21_08840</name>
</gene>
<dbReference type="AlphaFoldDB" id="A0A7Y2E7W9"/>
<dbReference type="PANTHER" id="PTHR35137:SF1">
    <property type="entry name" value="CHROMOPHORE LYASE CRL, CHLOROPLASTIC"/>
    <property type="match status" value="1"/>
</dbReference>
<accession>A0A7Y2E7W9</accession>
<evidence type="ECO:0008006" key="6">
    <source>
        <dbReference type="Google" id="ProtNLM"/>
    </source>
</evidence>
<dbReference type="Pfam" id="PF06206">
    <property type="entry name" value="CpeT"/>
    <property type="match status" value="1"/>
</dbReference>
<feature type="chain" id="PRO_5030744336" description="Chromophore lyase CpcT/CpeT" evidence="3">
    <location>
        <begin position="25"/>
        <end position="208"/>
    </location>
</feature>
<protein>
    <recommendedName>
        <fullName evidence="6">Chromophore lyase CpcT/CpeT</fullName>
    </recommendedName>
</protein>
<dbReference type="PANTHER" id="PTHR35137">
    <property type="entry name" value="CHROMOPHORE LYASE CRL, CHLOROPLASTIC"/>
    <property type="match status" value="1"/>
</dbReference>
<dbReference type="InterPro" id="IPR010404">
    <property type="entry name" value="CpcT/CpeT"/>
</dbReference>
<evidence type="ECO:0000256" key="2">
    <source>
        <dbReference type="ARBA" id="ARBA00023239"/>
    </source>
</evidence>
<keyword evidence="2" id="KW-0456">Lyase</keyword>
<feature type="signal peptide" evidence="3">
    <location>
        <begin position="1"/>
        <end position="24"/>
    </location>
</feature>
<evidence type="ECO:0000313" key="4">
    <source>
        <dbReference type="EMBL" id="NNF06854.1"/>
    </source>
</evidence>
<evidence type="ECO:0000256" key="1">
    <source>
        <dbReference type="ARBA" id="ARBA00008206"/>
    </source>
</evidence>
<comment type="similarity">
    <text evidence="1">Belongs to the CpcT/CpeT biliprotein lyase family.</text>
</comment>
<dbReference type="Proteomes" id="UP000547674">
    <property type="component" value="Unassembled WGS sequence"/>
</dbReference>
<dbReference type="Gene3D" id="2.40.128.590">
    <property type="entry name" value="CpcT/CpeT domain"/>
    <property type="match status" value="1"/>
</dbReference>
<proteinExistence type="inferred from homology"/>
<dbReference type="EMBL" id="JABDJR010000350">
    <property type="protein sequence ID" value="NNF06854.1"/>
    <property type="molecule type" value="Genomic_DNA"/>
</dbReference>
<keyword evidence="3" id="KW-0732">Signal</keyword>
<dbReference type="CDD" id="cd16338">
    <property type="entry name" value="CpcT"/>
    <property type="match status" value="1"/>
</dbReference>
<comment type="caution">
    <text evidence="4">The sequence shown here is derived from an EMBL/GenBank/DDBJ whole genome shotgun (WGS) entry which is preliminary data.</text>
</comment>
<dbReference type="HAMAP" id="MF_01460">
    <property type="entry name" value="Chrphore_lyase_CpxT"/>
    <property type="match status" value="1"/>
</dbReference>
<sequence>MKVLMRYLLVCFCLLSFVSGAAIASDVDTLVDWMTGSFSSEALAASDSTYFDIRLEMVEIWTDRTDARWLYVEQASASVLERPYRQRVYKITQEDDQFMSEVFALPDPLRFAGAFRGEAALSSITPDSLTVRTGCAVYLKRTAPTTFEGGTLEDQCESRLRGASYATSDVYIAADKIMSWDRGYDAEHKQVWGAVNGPYIFLRVPTEE</sequence>
<organism evidence="4 5">
    <name type="scientific">Eiseniibacteriota bacterium</name>
    <dbReference type="NCBI Taxonomy" id="2212470"/>
    <lineage>
        <taxon>Bacteria</taxon>
        <taxon>Candidatus Eiseniibacteriota</taxon>
    </lineage>
</organism>
<reference evidence="4 5" key="1">
    <citation type="submission" date="2020-03" db="EMBL/GenBank/DDBJ databases">
        <title>Metabolic flexibility allows generalist bacteria to become dominant in a frequently disturbed ecosystem.</title>
        <authorList>
            <person name="Chen Y.-J."/>
            <person name="Leung P.M."/>
            <person name="Bay S.K."/>
            <person name="Hugenholtz P."/>
            <person name="Kessler A.J."/>
            <person name="Shelley G."/>
            <person name="Waite D.W."/>
            <person name="Cook P.L."/>
            <person name="Greening C."/>
        </authorList>
    </citation>
    <scope>NUCLEOTIDE SEQUENCE [LARGE SCALE GENOMIC DNA]</scope>
    <source>
        <strain evidence="4">SS_bin_28</strain>
    </source>
</reference>
<evidence type="ECO:0000313" key="5">
    <source>
        <dbReference type="Proteomes" id="UP000547674"/>
    </source>
</evidence>
<dbReference type="InterPro" id="IPR038672">
    <property type="entry name" value="CpcT/CpeT_sf"/>
</dbReference>
<dbReference type="GO" id="GO:0016829">
    <property type="term" value="F:lyase activity"/>
    <property type="evidence" value="ECO:0007669"/>
    <property type="project" value="UniProtKB-KW"/>
</dbReference>
<evidence type="ECO:0000256" key="3">
    <source>
        <dbReference type="SAM" id="SignalP"/>
    </source>
</evidence>
<name>A0A7Y2E7W9_UNCEI</name>